<evidence type="ECO:0000313" key="4">
    <source>
        <dbReference type="Proteomes" id="UP000183685"/>
    </source>
</evidence>
<dbReference type="PANTHER" id="PTHR48081:SF8">
    <property type="entry name" value="ALPHA_BETA HYDROLASE FOLD-3 DOMAIN-CONTAINING PROTEIN-RELATED"/>
    <property type="match status" value="1"/>
</dbReference>
<dbReference type="AlphaFoldDB" id="A0A1G7F967"/>
<dbReference type="Proteomes" id="UP000183685">
    <property type="component" value="Unassembled WGS sequence"/>
</dbReference>
<dbReference type="InterPro" id="IPR029058">
    <property type="entry name" value="AB_hydrolase_fold"/>
</dbReference>
<dbReference type="Pfam" id="PF07859">
    <property type="entry name" value="Abhydrolase_3"/>
    <property type="match status" value="1"/>
</dbReference>
<feature type="domain" description="Alpha/beta hydrolase fold-3" evidence="2">
    <location>
        <begin position="77"/>
        <end position="276"/>
    </location>
</feature>
<evidence type="ECO:0000313" key="3">
    <source>
        <dbReference type="EMBL" id="SDE72419.1"/>
    </source>
</evidence>
<accession>A0A1G7F967</accession>
<protein>
    <submittedName>
        <fullName evidence="3">Acetyl esterase/lipase</fullName>
    </submittedName>
</protein>
<keyword evidence="1" id="KW-0378">Hydrolase</keyword>
<name>A0A1G7F967_9PROT</name>
<dbReference type="InterPro" id="IPR050300">
    <property type="entry name" value="GDXG_lipolytic_enzyme"/>
</dbReference>
<dbReference type="PANTHER" id="PTHR48081">
    <property type="entry name" value="AB HYDROLASE SUPERFAMILY PROTEIN C4A8.06C"/>
    <property type="match status" value="1"/>
</dbReference>
<gene>
    <name evidence="3" type="ORF">SAMN04488071_3675</name>
</gene>
<proteinExistence type="predicted"/>
<dbReference type="SUPFAM" id="SSF53474">
    <property type="entry name" value="alpha/beta-Hydrolases"/>
    <property type="match status" value="1"/>
</dbReference>
<dbReference type="EMBL" id="FNAK01000009">
    <property type="protein sequence ID" value="SDE72419.1"/>
    <property type="molecule type" value="Genomic_DNA"/>
</dbReference>
<evidence type="ECO:0000259" key="2">
    <source>
        <dbReference type="Pfam" id="PF07859"/>
    </source>
</evidence>
<organism evidence="3 4">
    <name type="scientific">Kordiimonas lacus</name>
    <dbReference type="NCBI Taxonomy" id="637679"/>
    <lineage>
        <taxon>Bacteria</taxon>
        <taxon>Pseudomonadati</taxon>
        <taxon>Pseudomonadota</taxon>
        <taxon>Alphaproteobacteria</taxon>
        <taxon>Kordiimonadales</taxon>
        <taxon>Kordiimonadaceae</taxon>
        <taxon>Kordiimonas</taxon>
    </lineage>
</organism>
<evidence type="ECO:0000256" key="1">
    <source>
        <dbReference type="ARBA" id="ARBA00022801"/>
    </source>
</evidence>
<keyword evidence="4" id="KW-1185">Reference proteome</keyword>
<sequence>MASLKSRLFVLILKLLDRKGDLKDGPTIRETIKKRRASVDYRPGPKIHQRLDVEEMEIGGFPTYVVSPKGKKPDHHVFYLHGGAYVFEIIPPHWSFIADFAHQANATIMVPIYPLAPEHDMEAALGYAEAAWKAFEARAGDEPVHLMGDSAGGGLGLALVQKLVADGARVPENLFLISPWLDVALDRPEIDLLDADDPWLSIGGLQEAGRMYANKVPISDPRVSPGLGPIEGLPPCHIFIGTRDILMPDCKRFADRLTEAGQAMSYHQEPGMFHCWPLVNMPEAQRARASIIRLMKGLP</sequence>
<dbReference type="RefSeq" id="WP_068303724.1">
    <property type="nucleotide sequence ID" value="NZ_FNAK01000009.1"/>
</dbReference>
<dbReference type="Gene3D" id="3.40.50.1820">
    <property type="entry name" value="alpha/beta hydrolase"/>
    <property type="match status" value="1"/>
</dbReference>
<dbReference type="OrthoDB" id="9806180at2"/>
<dbReference type="STRING" id="637679.GCA_001550055_01647"/>
<dbReference type="GO" id="GO:0016787">
    <property type="term" value="F:hydrolase activity"/>
    <property type="evidence" value="ECO:0007669"/>
    <property type="project" value="UniProtKB-KW"/>
</dbReference>
<dbReference type="InterPro" id="IPR013094">
    <property type="entry name" value="AB_hydrolase_3"/>
</dbReference>
<reference evidence="3 4" key="1">
    <citation type="submission" date="2016-10" db="EMBL/GenBank/DDBJ databases">
        <authorList>
            <person name="de Groot N.N."/>
        </authorList>
    </citation>
    <scope>NUCLEOTIDE SEQUENCE [LARGE SCALE GENOMIC DNA]</scope>
    <source>
        <strain evidence="3 4">CGMCC 1.9109</strain>
    </source>
</reference>